<name>A0ABN2J3Y5_9ACTN</name>
<keyword evidence="2" id="KW-1185">Reference proteome</keyword>
<proteinExistence type="predicted"/>
<dbReference type="RefSeq" id="WP_246586064.1">
    <property type="nucleotide sequence ID" value="NZ_BAAALR010000081.1"/>
</dbReference>
<organism evidence="1 2">
    <name type="scientific">Streptomyces yatensis</name>
    <dbReference type="NCBI Taxonomy" id="155177"/>
    <lineage>
        <taxon>Bacteria</taxon>
        <taxon>Bacillati</taxon>
        <taxon>Actinomycetota</taxon>
        <taxon>Actinomycetes</taxon>
        <taxon>Kitasatosporales</taxon>
        <taxon>Streptomycetaceae</taxon>
        <taxon>Streptomyces</taxon>
        <taxon>Streptomyces violaceusniger group</taxon>
    </lineage>
</organism>
<reference evidence="1 2" key="1">
    <citation type="journal article" date="2019" name="Int. J. Syst. Evol. Microbiol.">
        <title>The Global Catalogue of Microorganisms (GCM) 10K type strain sequencing project: providing services to taxonomists for standard genome sequencing and annotation.</title>
        <authorList>
            <consortium name="The Broad Institute Genomics Platform"/>
            <consortium name="The Broad Institute Genome Sequencing Center for Infectious Disease"/>
            <person name="Wu L."/>
            <person name="Ma J."/>
        </authorList>
    </citation>
    <scope>NUCLEOTIDE SEQUENCE [LARGE SCALE GENOMIC DNA]</scope>
    <source>
        <strain evidence="1 2">JCM 13244</strain>
    </source>
</reference>
<evidence type="ECO:0000313" key="1">
    <source>
        <dbReference type="EMBL" id="GAA1717515.1"/>
    </source>
</evidence>
<evidence type="ECO:0008006" key="3">
    <source>
        <dbReference type="Google" id="ProtNLM"/>
    </source>
</evidence>
<evidence type="ECO:0000313" key="2">
    <source>
        <dbReference type="Proteomes" id="UP001499947"/>
    </source>
</evidence>
<dbReference type="EMBL" id="BAAALR010000081">
    <property type="protein sequence ID" value="GAA1717515.1"/>
    <property type="molecule type" value="Genomic_DNA"/>
</dbReference>
<dbReference type="Proteomes" id="UP001499947">
    <property type="component" value="Unassembled WGS sequence"/>
</dbReference>
<comment type="caution">
    <text evidence="1">The sequence shown here is derived from an EMBL/GenBank/DDBJ whole genome shotgun (WGS) entry which is preliminary data.</text>
</comment>
<gene>
    <name evidence="1" type="ORF">GCM10009680_68580</name>
</gene>
<protein>
    <recommendedName>
        <fullName evidence="3">ABC transporter substrate-binding protein</fullName>
    </recommendedName>
</protein>
<accession>A0ABN2J3Y5</accession>
<sequence>MMLLRRAGVLPAMDRVIDSPAAARTGDPTVTTTRRLRLVARPVQTPFYPQVSKAIYTRVNSAVGGSEPVGGALRAARSDITAALEGKAL</sequence>